<proteinExistence type="predicted"/>
<dbReference type="RefSeq" id="WP_046158867.1">
    <property type="nucleotide sequence ID" value="NZ_CP017707.1"/>
</dbReference>
<organism evidence="1 2">
    <name type="scientific">Chromobacterium vaccinii</name>
    <dbReference type="NCBI Taxonomy" id="1108595"/>
    <lineage>
        <taxon>Bacteria</taxon>
        <taxon>Pseudomonadati</taxon>
        <taxon>Pseudomonadota</taxon>
        <taxon>Betaproteobacteria</taxon>
        <taxon>Neisseriales</taxon>
        <taxon>Chromobacteriaceae</taxon>
        <taxon>Chromobacterium</taxon>
    </lineage>
</organism>
<protein>
    <submittedName>
        <fullName evidence="1">Uncharacterized protein</fullName>
    </submittedName>
</protein>
<evidence type="ECO:0000313" key="1">
    <source>
        <dbReference type="EMBL" id="AOZ49377.1"/>
    </source>
</evidence>
<dbReference type="KEGG" id="cvc:BKX93_04770"/>
<dbReference type="AlphaFoldDB" id="A0A1D9LDM7"/>
<dbReference type="Proteomes" id="UP000178776">
    <property type="component" value="Chromosome"/>
</dbReference>
<dbReference type="GeneID" id="68840522"/>
<dbReference type="STRING" id="1108595.BKX93_04770"/>
<evidence type="ECO:0000313" key="2">
    <source>
        <dbReference type="Proteomes" id="UP000178776"/>
    </source>
</evidence>
<name>A0A1D9LDM7_9NEIS</name>
<dbReference type="EMBL" id="CP017707">
    <property type="protein sequence ID" value="AOZ49377.1"/>
    <property type="molecule type" value="Genomic_DNA"/>
</dbReference>
<gene>
    <name evidence="1" type="ORF">BKX93_04770</name>
</gene>
<reference evidence="1 2" key="1">
    <citation type="submission" date="2016-10" db="EMBL/GenBank/DDBJ databases">
        <title>Chromobacterium muskegensis sp. nov., an insecticidal bacterium isolated from Sphagnum bogs.</title>
        <authorList>
            <person name="Sparks M.E."/>
            <person name="Blackburn M.B."/>
            <person name="Gundersen-Rindal D.E."/>
            <person name="Mitchell A."/>
            <person name="Farrar R."/>
            <person name="Kuhar D."/>
        </authorList>
    </citation>
    <scope>NUCLEOTIDE SEQUENCE [LARGE SCALE GENOMIC DNA]</scope>
    <source>
        <strain evidence="1 2">21-1</strain>
    </source>
</reference>
<sequence length="158" mass="17619">MTLPASGAFSARELNLEIERAEGAAGNAGEAEFRRLAKVGNGAYSAKDFIGKQVEVEIALTKIEDYSEKVVGGWFQSNPVDCIVRYAGIEAMKYQWEQVGKVNPKVRVQNGRDKLKTLVVECREPVVGVQWQCTVRRLRDDALMGVSPVLSITFQWRK</sequence>
<accession>A0A1D9LDM7</accession>